<keyword evidence="6" id="KW-1185">Reference proteome</keyword>
<gene>
    <name evidence="5" type="ORF">NSK_006332</name>
</gene>
<dbReference type="SUPFAM" id="SSF56784">
    <property type="entry name" value="HAD-like"/>
    <property type="match status" value="1"/>
</dbReference>
<dbReference type="EMBL" id="SDOX01000114">
    <property type="protein sequence ID" value="TFJ82359.1"/>
    <property type="molecule type" value="Genomic_DNA"/>
</dbReference>
<dbReference type="Pfam" id="PF10273">
    <property type="entry name" value="WGG"/>
    <property type="match status" value="1"/>
</dbReference>
<feature type="compositionally biased region" description="Basic and acidic residues" evidence="4">
    <location>
        <begin position="392"/>
        <end position="409"/>
    </location>
</feature>
<feature type="compositionally biased region" description="Basic residues" evidence="4">
    <location>
        <begin position="475"/>
        <end position="487"/>
    </location>
</feature>
<dbReference type="OrthoDB" id="10248475at2759"/>
<reference evidence="5 6" key="1">
    <citation type="submission" date="2019-01" db="EMBL/GenBank/DDBJ databases">
        <title>Nuclear Genome Assembly of the Microalgal Biofuel strain Nannochloropsis salina CCMP1776.</title>
        <authorList>
            <person name="Hovde B."/>
        </authorList>
    </citation>
    <scope>NUCLEOTIDE SEQUENCE [LARGE SCALE GENOMIC DNA]</scope>
    <source>
        <strain evidence="5 6">CCMP1776</strain>
    </source>
</reference>
<feature type="compositionally biased region" description="Basic and acidic residues" evidence="4">
    <location>
        <begin position="429"/>
        <end position="438"/>
    </location>
</feature>
<dbReference type="PANTHER" id="PTHR35134:SF2">
    <property type="entry name" value="NUCLEOTIDASE YQFW-RELATED"/>
    <property type="match status" value="1"/>
</dbReference>
<feature type="active site" description="Nucleophile" evidence="3">
    <location>
        <position position="14"/>
    </location>
</feature>
<feature type="region of interest" description="Disordered" evidence="4">
    <location>
        <begin position="391"/>
        <end position="494"/>
    </location>
</feature>
<dbReference type="GO" id="GO:0008253">
    <property type="term" value="F:5'-nucleotidase activity"/>
    <property type="evidence" value="ECO:0007669"/>
    <property type="project" value="InterPro"/>
</dbReference>
<sequence>MSSISRPPLVVAVDLDEVLGLFVEILARFHNEVYGGSLTADDFHSYDFVHVWGGTREEANAKVLAFFKSSHFQEELPPIRDAFPVLKALKDEGVDFHVVTSRQFCIQRETEEWVQKHYPGIFTGLHYGNHYSATGPQRSKGEMCEAIKAQLLVDDSLRYAHQVAQDAGIPVLLFGDYAWNQADPSLPPSSLPPSITRVTRWEDVRVHIEALLASHRQQHRGRGGGGSQTFKRKPPNVRKLCCQDTINKYERSSEQQAVSMDEACSLFRQGVTSVFKQWMVLHLAVTNNWGGGDSYRKATLLLEETLRLFVPPPLARTAHRPKQLPTPEELEEKLGDYMEEQFGTLVEDGSLEEVSAWVCNLWEECKEGRREGVTKVCAQEAAVLRLQQRWSEVSREASRMEEDVRKSQEGEEELRDEEEEGGGIGGQARGEEDVRGMEAEGGGEDAGSMENGAGDAHAGGTEVEEEEEEGWTAVKPKKKAPNPRQRRREPGLFG</sequence>
<dbReference type="InterPro" id="IPR010708">
    <property type="entry name" value="5'(3')-deoxyribonucleotidase"/>
</dbReference>
<dbReference type="Gene3D" id="3.40.50.1000">
    <property type="entry name" value="HAD superfamily/HAD-like"/>
    <property type="match status" value="1"/>
</dbReference>
<name>A0A4D9D138_9STRA</name>
<dbReference type="PANTHER" id="PTHR35134">
    <property type="entry name" value="NUCLEOTIDASE YQFW-RELATED"/>
    <property type="match status" value="1"/>
</dbReference>
<comment type="caution">
    <text evidence="5">The sequence shown here is derived from an EMBL/GenBank/DDBJ whole genome shotgun (WGS) entry which is preliminary data.</text>
</comment>
<accession>A0A4D9D138</accession>
<dbReference type="InterPro" id="IPR036412">
    <property type="entry name" value="HAD-like_sf"/>
</dbReference>
<dbReference type="GO" id="GO:0009264">
    <property type="term" value="P:deoxyribonucleotide catabolic process"/>
    <property type="evidence" value="ECO:0007669"/>
    <property type="project" value="InterPro"/>
</dbReference>
<evidence type="ECO:0000256" key="4">
    <source>
        <dbReference type="SAM" id="MobiDB-lite"/>
    </source>
</evidence>
<dbReference type="InterPro" id="IPR052419">
    <property type="entry name" value="5_3-deoxyribonucleotidase-like"/>
</dbReference>
<keyword evidence="2" id="KW-0698">rRNA processing</keyword>
<comment type="similarity">
    <text evidence="1">Belongs to the TSR2 family.</text>
</comment>
<evidence type="ECO:0000313" key="5">
    <source>
        <dbReference type="EMBL" id="TFJ82359.1"/>
    </source>
</evidence>
<dbReference type="AlphaFoldDB" id="A0A4D9D138"/>
<feature type="active site" description="Proton donor" evidence="3">
    <location>
        <position position="16"/>
    </location>
</feature>
<evidence type="ECO:0000256" key="1">
    <source>
        <dbReference type="ARBA" id="ARBA00006524"/>
    </source>
</evidence>
<evidence type="ECO:0000256" key="2">
    <source>
        <dbReference type="ARBA" id="ARBA00022552"/>
    </source>
</evidence>
<organism evidence="5 6">
    <name type="scientific">Nannochloropsis salina CCMP1776</name>
    <dbReference type="NCBI Taxonomy" id="1027361"/>
    <lineage>
        <taxon>Eukaryota</taxon>
        <taxon>Sar</taxon>
        <taxon>Stramenopiles</taxon>
        <taxon>Ochrophyta</taxon>
        <taxon>Eustigmatophyceae</taxon>
        <taxon>Eustigmatales</taxon>
        <taxon>Monodopsidaceae</taxon>
        <taxon>Microchloropsis</taxon>
        <taxon>Microchloropsis salina</taxon>
    </lineage>
</organism>
<dbReference type="Pfam" id="PF06941">
    <property type="entry name" value="NT5C"/>
    <property type="match status" value="1"/>
</dbReference>
<evidence type="ECO:0000256" key="3">
    <source>
        <dbReference type="PIRSR" id="PIRSR610708-1"/>
    </source>
</evidence>
<protein>
    <submittedName>
        <fullName evidence="5">Uncharacterized protein</fullName>
    </submittedName>
</protein>
<feature type="compositionally biased region" description="Acidic residues" evidence="4">
    <location>
        <begin position="410"/>
        <end position="421"/>
    </location>
</feature>
<evidence type="ECO:0000313" key="6">
    <source>
        <dbReference type="Proteomes" id="UP000355283"/>
    </source>
</evidence>
<proteinExistence type="inferred from homology"/>
<dbReference type="InterPro" id="IPR019398">
    <property type="entry name" value="Pre-rRNA_process_TSR2"/>
</dbReference>
<dbReference type="InterPro" id="IPR023214">
    <property type="entry name" value="HAD_sf"/>
</dbReference>
<dbReference type="GO" id="GO:0006364">
    <property type="term" value="P:rRNA processing"/>
    <property type="evidence" value="ECO:0007669"/>
    <property type="project" value="UniProtKB-KW"/>
</dbReference>
<dbReference type="Proteomes" id="UP000355283">
    <property type="component" value="Unassembled WGS sequence"/>
</dbReference>